<dbReference type="EMBL" id="KZ679018">
    <property type="protein sequence ID" value="PSS08573.1"/>
    <property type="molecule type" value="Genomic_DNA"/>
</dbReference>
<feature type="compositionally biased region" description="Polar residues" evidence="1">
    <location>
        <begin position="118"/>
        <end position="130"/>
    </location>
</feature>
<dbReference type="GeneID" id="36575198"/>
<protein>
    <submittedName>
        <fullName evidence="2">Uncharacterized protein</fullName>
    </submittedName>
</protein>
<evidence type="ECO:0000313" key="2">
    <source>
        <dbReference type="EMBL" id="PSS08573.1"/>
    </source>
</evidence>
<gene>
    <name evidence="2" type="ORF">M430DRAFT_37394</name>
</gene>
<feature type="compositionally biased region" description="Basic and acidic residues" evidence="1">
    <location>
        <begin position="83"/>
        <end position="100"/>
    </location>
</feature>
<dbReference type="AlphaFoldDB" id="A0A2T3AQN5"/>
<dbReference type="InParanoid" id="A0A2T3AQN5"/>
<keyword evidence="3" id="KW-1185">Reference proteome</keyword>
<organism evidence="2 3">
    <name type="scientific">Amorphotheca resinae ATCC 22711</name>
    <dbReference type="NCBI Taxonomy" id="857342"/>
    <lineage>
        <taxon>Eukaryota</taxon>
        <taxon>Fungi</taxon>
        <taxon>Dikarya</taxon>
        <taxon>Ascomycota</taxon>
        <taxon>Pezizomycotina</taxon>
        <taxon>Leotiomycetes</taxon>
        <taxon>Helotiales</taxon>
        <taxon>Amorphothecaceae</taxon>
        <taxon>Amorphotheca</taxon>
    </lineage>
</organism>
<feature type="compositionally biased region" description="Low complexity" evidence="1">
    <location>
        <begin position="28"/>
        <end position="41"/>
    </location>
</feature>
<feature type="compositionally biased region" description="Low complexity" evidence="1">
    <location>
        <begin position="55"/>
        <end position="72"/>
    </location>
</feature>
<feature type="region of interest" description="Disordered" evidence="1">
    <location>
        <begin position="19"/>
        <end position="134"/>
    </location>
</feature>
<feature type="compositionally biased region" description="Low complexity" evidence="1">
    <location>
        <begin position="101"/>
        <end position="117"/>
    </location>
</feature>
<evidence type="ECO:0000256" key="1">
    <source>
        <dbReference type="SAM" id="MobiDB-lite"/>
    </source>
</evidence>
<name>A0A2T3AQN5_AMORE</name>
<dbReference type="Proteomes" id="UP000241818">
    <property type="component" value="Unassembled WGS sequence"/>
</dbReference>
<feature type="region of interest" description="Disordered" evidence="1">
    <location>
        <begin position="147"/>
        <end position="188"/>
    </location>
</feature>
<dbReference type="RefSeq" id="XP_024716971.1">
    <property type="nucleotide sequence ID" value="XM_024867117.1"/>
</dbReference>
<evidence type="ECO:0000313" key="3">
    <source>
        <dbReference type="Proteomes" id="UP000241818"/>
    </source>
</evidence>
<proteinExistence type="predicted"/>
<sequence>MGVGPTVRTSRDAYELIMGERPAFPQRSSSLADSPSSAANPPKVPSPDVVSRLSRPTAASAARAVSATKVAPKVTPKASPKTTLKDTSKITPKDTPKDTPKTTSKATSKATGASTTSVSMPQSGTMSSFKTAGKGLKNRLSAMIAQRRQTTPVYQAPRSAQGLSPVASQESMVESPLFSPPDDAEAPAPVDEFLSMSRDQLDRLVQASRGIHEEERREGAIQAITAYGEALVAITAARKANMELSAAIVSLSRRTTDLGDEAIAAVQG</sequence>
<reference evidence="2 3" key="1">
    <citation type="journal article" date="2018" name="New Phytol.">
        <title>Comparative genomics and transcriptomics depict ericoid mycorrhizal fungi as versatile saprotrophs and plant mutualists.</title>
        <authorList>
            <person name="Martino E."/>
            <person name="Morin E."/>
            <person name="Grelet G.A."/>
            <person name="Kuo A."/>
            <person name="Kohler A."/>
            <person name="Daghino S."/>
            <person name="Barry K.W."/>
            <person name="Cichocki N."/>
            <person name="Clum A."/>
            <person name="Dockter R.B."/>
            <person name="Hainaut M."/>
            <person name="Kuo R.C."/>
            <person name="LaButti K."/>
            <person name="Lindahl B.D."/>
            <person name="Lindquist E.A."/>
            <person name="Lipzen A."/>
            <person name="Khouja H.R."/>
            <person name="Magnuson J."/>
            <person name="Murat C."/>
            <person name="Ohm R.A."/>
            <person name="Singer S.W."/>
            <person name="Spatafora J.W."/>
            <person name="Wang M."/>
            <person name="Veneault-Fourrey C."/>
            <person name="Henrissat B."/>
            <person name="Grigoriev I.V."/>
            <person name="Martin F.M."/>
            <person name="Perotto S."/>
        </authorList>
    </citation>
    <scope>NUCLEOTIDE SEQUENCE [LARGE SCALE GENOMIC DNA]</scope>
    <source>
        <strain evidence="2 3">ATCC 22711</strain>
    </source>
</reference>
<accession>A0A2T3AQN5</accession>